<protein>
    <submittedName>
        <fullName evidence="5">Serine/threonine protein kinases</fullName>
    </submittedName>
</protein>
<gene>
    <name evidence="5" type="ORF">M23134_00582</name>
</gene>
<dbReference type="InterPro" id="IPR001932">
    <property type="entry name" value="PPM-type_phosphatase-like_dom"/>
</dbReference>
<feature type="transmembrane region" description="Helical" evidence="3">
    <location>
        <begin position="335"/>
        <end position="354"/>
    </location>
</feature>
<keyword evidence="2" id="KW-0175">Coiled coil</keyword>
<keyword evidence="3" id="KW-0812">Transmembrane</keyword>
<dbReference type="GO" id="GO:0016791">
    <property type="term" value="F:phosphatase activity"/>
    <property type="evidence" value="ECO:0007669"/>
    <property type="project" value="TreeGrafter"/>
</dbReference>
<organism evidence="5 6">
    <name type="scientific">Microscilla marina ATCC 23134</name>
    <dbReference type="NCBI Taxonomy" id="313606"/>
    <lineage>
        <taxon>Bacteria</taxon>
        <taxon>Pseudomonadati</taxon>
        <taxon>Bacteroidota</taxon>
        <taxon>Cytophagia</taxon>
        <taxon>Cytophagales</taxon>
        <taxon>Microscillaceae</taxon>
        <taxon>Microscilla</taxon>
    </lineage>
</organism>
<dbReference type="Proteomes" id="UP000004095">
    <property type="component" value="Unassembled WGS sequence"/>
</dbReference>
<feature type="transmembrane region" description="Helical" evidence="3">
    <location>
        <begin position="185"/>
        <end position="206"/>
    </location>
</feature>
<dbReference type="InterPro" id="IPR052016">
    <property type="entry name" value="Bact_Sigma-Reg"/>
</dbReference>
<dbReference type="OrthoDB" id="9763484at2"/>
<name>A1ZY64_MICM2</name>
<dbReference type="Pfam" id="PF07228">
    <property type="entry name" value="SpoIIE"/>
    <property type="match status" value="1"/>
</dbReference>
<keyword evidence="1" id="KW-0378">Hydrolase</keyword>
<reference evidence="5 6" key="1">
    <citation type="submission" date="2007-01" db="EMBL/GenBank/DDBJ databases">
        <authorList>
            <person name="Haygood M."/>
            <person name="Podell S."/>
            <person name="Anderson C."/>
            <person name="Hopkinson B."/>
            <person name="Roe K."/>
            <person name="Barbeau K."/>
            <person name="Gaasterland T."/>
            <person name="Ferriera S."/>
            <person name="Johnson J."/>
            <person name="Kravitz S."/>
            <person name="Beeson K."/>
            <person name="Sutton G."/>
            <person name="Rogers Y.-H."/>
            <person name="Friedman R."/>
            <person name="Frazier M."/>
            <person name="Venter J.C."/>
        </authorList>
    </citation>
    <scope>NUCLEOTIDE SEQUENCE [LARGE SCALE GENOMIC DNA]</scope>
    <source>
        <strain evidence="5 6">ATCC 23134</strain>
    </source>
</reference>
<keyword evidence="5" id="KW-0418">Kinase</keyword>
<dbReference type="eggNOG" id="COG2208">
    <property type="taxonomic scope" value="Bacteria"/>
</dbReference>
<feature type="transmembrane region" description="Helical" evidence="3">
    <location>
        <begin position="213"/>
        <end position="230"/>
    </location>
</feature>
<keyword evidence="5" id="KW-0723">Serine/threonine-protein kinase</keyword>
<evidence type="ECO:0000256" key="2">
    <source>
        <dbReference type="SAM" id="Coils"/>
    </source>
</evidence>
<feature type="coiled-coil region" evidence="2">
    <location>
        <begin position="387"/>
        <end position="443"/>
    </location>
</feature>
<sequence length="743" mass="84983">MFDYVMKVCLVLWGISYLPYQAKAQTTQRLTQELRQVFLTNQTLHFFEDKEDILSRDQVSKRRFKPVTHKGNNFGLSPATYWFRFKLKKQDLKQTDWLLELAHPLLDTVDIHYQKNGQWTSIRLGDKLPFAQRPVKSRHFVLPIQLIDTTTHTFYIRIHTTSTLQLPLTVYQPVAFLEYQNTEQLAFGLYYGVLLVMALYNLFIYFSLRVGSYLLYAVFIALGTLFSSAINGHAFQYLWGNMPIVGNYSLNFVGALFHLFFLLYAISFLEIKKYLPRWRNVLHGLIGGAVILAIISLVSIPLSIKFLAILGVVNMPLVILLSVKCYRKGLIAARFFILAWVVFIVGVVLFNLQLSGVLPTNVFTRRLGEMGGIFAVVLLSLALADRYRLIKQEKEDAQDEMLEMQKDVNDKLEQKVQERTQQLQAKSDEVMTQNEELHQQKEEIVAQNEFIAETNLKLKRQSKQTHESIRAAKVIQQAILPRDERLEELFVADYFVLYQPKDIVSGDFYWVSKVNTALQLDNLSLPGKEIQLTTKRLTPSRNETVFLAVVDCTGHGVPGAFMSMIGNSLLNEIVNEARVLSPAKILTRLHEKVQQELKQNQDSRLNHGMDVCLCKLEQMPEKNVKVTFTGAKRPLYYIKGGKFGELKGDRMSIGGWSKKARESFTEQTLELQSGDVLYLTTDGYADNPNPQRKSFGTSRLKKLLADQVGIIVKQQHKSLIEALVGYQEDADQRDDITIVGVKV</sequence>
<dbReference type="Gene3D" id="2.60.40.2380">
    <property type="match status" value="1"/>
</dbReference>
<feature type="transmembrane region" description="Helical" evidence="3">
    <location>
        <begin position="306"/>
        <end position="323"/>
    </location>
</feature>
<feature type="domain" description="PPM-type phosphatase" evidence="4">
    <location>
        <begin position="525"/>
        <end position="743"/>
    </location>
</feature>
<dbReference type="Pfam" id="PF07695">
    <property type="entry name" value="7TMR-DISM_7TM"/>
    <property type="match status" value="1"/>
</dbReference>
<dbReference type="InterPro" id="IPR036457">
    <property type="entry name" value="PPM-type-like_dom_sf"/>
</dbReference>
<dbReference type="InterPro" id="IPR011622">
    <property type="entry name" value="7TMR_DISM_rcpt_extracell_dom2"/>
</dbReference>
<keyword evidence="6" id="KW-1185">Reference proteome</keyword>
<dbReference type="PANTHER" id="PTHR43156:SF9">
    <property type="entry name" value="HAMP DOMAIN-CONTAINING PROTEIN"/>
    <property type="match status" value="1"/>
</dbReference>
<evidence type="ECO:0000259" key="4">
    <source>
        <dbReference type="SMART" id="SM00331"/>
    </source>
</evidence>
<feature type="transmembrane region" description="Helical" evidence="3">
    <location>
        <begin position="250"/>
        <end position="269"/>
    </location>
</feature>
<dbReference type="AlphaFoldDB" id="A1ZY64"/>
<proteinExistence type="predicted"/>
<keyword evidence="3" id="KW-1133">Transmembrane helix</keyword>
<keyword evidence="3" id="KW-0472">Membrane</keyword>
<dbReference type="PANTHER" id="PTHR43156">
    <property type="entry name" value="STAGE II SPORULATION PROTEIN E-RELATED"/>
    <property type="match status" value="1"/>
</dbReference>
<dbReference type="InterPro" id="IPR011623">
    <property type="entry name" value="7TMR_DISM_rcpt_extracell_dom1"/>
</dbReference>
<dbReference type="Gene3D" id="3.60.40.10">
    <property type="entry name" value="PPM-type phosphatase domain"/>
    <property type="match status" value="1"/>
</dbReference>
<dbReference type="GO" id="GO:0004674">
    <property type="term" value="F:protein serine/threonine kinase activity"/>
    <property type="evidence" value="ECO:0007669"/>
    <property type="project" value="UniProtKB-KW"/>
</dbReference>
<dbReference type="SMART" id="SM00331">
    <property type="entry name" value="PP2C_SIG"/>
    <property type="match status" value="1"/>
</dbReference>
<evidence type="ECO:0000256" key="1">
    <source>
        <dbReference type="ARBA" id="ARBA00022801"/>
    </source>
</evidence>
<keyword evidence="5" id="KW-0808">Transferase</keyword>
<feature type="transmembrane region" description="Helical" evidence="3">
    <location>
        <begin position="281"/>
        <end position="300"/>
    </location>
</feature>
<dbReference type="RefSeq" id="WP_002704338.1">
    <property type="nucleotide sequence ID" value="NZ_AAWS01000064.1"/>
</dbReference>
<comment type="caution">
    <text evidence="5">The sequence shown here is derived from an EMBL/GenBank/DDBJ whole genome shotgun (WGS) entry which is preliminary data.</text>
</comment>
<accession>A1ZY64</accession>
<feature type="transmembrane region" description="Helical" evidence="3">
    <location>
        <begin position="366"/>
        <end position="384"/>
    </location>
</feature>
<evidence type="ECO:0000313" key="6">
    <source>
        <dbReference type="Proteomes" id="UP000004095"/>
    </source>
</evidence>
<evidence type="ECO:0000313" key="5">
    <source>
        <dbReference type="EMBL" id="EAY24630.1"/>
    </source>
</evidence>
<evidence type="ECO:0000256" key="3">
    <source>
        <dbReference type="SAM" id="Phobius"/>
    </source>
</evidence>
<dbReference type="EMBL" id="AAWS01000064">
    <property type="protein sequence ID" value="EAY24630.1"/>
    <property type="molecule type" value="Genomic_DNA"/>
</dbReference>
<dbReference type="Pfam" id="PF07696">
    <property type="entry name" value="7TMR-DISMED2"/>
    <property type="match status" value="1"/>
</dbReference>